<feature type="region of interest" description="Disordered" evidence="1">
    <location>
        <begin position="70"/>
        <end position="109"/>
    </location>
</feature>
<dbReference type="Proteomes" id="UP001359559">
    <property type="component" value="Unassembled WGS sequence"/>
</dbReference>
<keyword evidence="3" id="KW-1185">Reference proteome</keyword>
<protein>
    <submittedName>
        <fullName evidence="2">Uncharacterized protein</fullName>
    </submittedName>
</protein>
<feature type="compositionally biased region" description="Basic and acidic residues" evidence="1">
    <location>
        <begin position="70"/>
        <end position="91"/>
    </location>
</feature>
<feature type="compositionally biased region" description="Pro residues" evidence="1">
    <location>
        <begin position="99"/>
        <end position="109"/>
    </location>
</feature>
<comment type="caution">
    <text evidence="2">The sequence shown here is derived from an EMBL/GenBank/DDBJ whole genome shotgun (WGS) entry which is preliminary data.</text>
</comment>
<reference evidence="2 3" key="1">
    <citation type="submission" date="2024-01" db="EMBL/GenBank/DDBJ databases">
        <title>The genomes of 5 underutilized Papilionoideae crops provide insights into root nodulation and disease resistance.</title>
        <authorList>
            <person name="Yuan L."/>
        </authorList>
    </citation>
    <scope>NUCLEOTIDE SEQUENCE [LARGE SCALE GENOMIC DNA]</scope>
    <source>
        <strain evidence="2">LY-2023</strain>
        <tissue evidence="2">Leaf</tissue>
    </source>
</reference>
<organism evidence="2 3">
    <name type="scientific">Clitoria ternatea</name>
    <name type="common">Butterfly pea</name>
    <dbReference type="NCBI Taxonomy" id="43366"/>
    <lineage>
        <taxon>Eukaryota</taxon>
        <taxon>Viridiplantae</taxon>
        <taxon>Streptophyta</taxon>
        <taxon>Embryophyta</taxon>
        <taxon>Tracheophyta</taxon>
        <taxon>Spermatophyta</taxon>
        <taxon>Magnoliopsida</taxon>
        <taxon>eudicotyledons</taxon>
        <taxon>Gunneridae</taxon>
        <taxon>Pentapetalae</taxon>
        <taxon>rosids</taxon>
        <taxon>fabids</taxon>
        <taxon>Fabales</taxon>
        <taxon>Fabaceae</taxon>
        <taxon>Papilionoideae</taxon>
        <taxon>50 kb inversion clade</taxon>
        <taxon>NPAAA clade</taxon>
        <taxon>indigoferoid/millettioid clade</taxon>
        <taxon>Phaseoleae</taxon>
        <taxon>Clitoria</taxon>
    </lineage>
</organism>
<evidence type="ECO:0000313" key="3">
    <source>
        <dbReference type="Proteomes" id="UP001359559"/>
    </source>
</evidence>
<accession>A0AAN9IA27</accession>
<gene>
    <name evidence="2" type="ORF">RJT34_33041</name>
</gene>
<evidence type="ECO:0000256" key="1">
    <source>
        <dbReference type="SAM" id="MobiDB-lite"/>
    </source>
</evidence>
<dbReference type="AlphaFoldDB" id="A0AAN9IA27"/>
<proteinExistence type="predicted"/>
<name>A0AAN9IA27_CLITE</name>
<dbReference type="EMBL" id="JAYKXN010000008">
    <property type="protein sequence ID" value="KAK7265421.1"/>
    <property type="molecule type" value="Genomic_DNA"/>
</dbReference>
<evidence type="ECO:0000313" key="2">
    <source>
        <dbReference type="EMBL" id="KAK7265421.1"/>
    </source>
</evidence>
<sequence length="109" mass="11613">MNGVVKMGYGDGNIIKAVASTTTFGAYDALSETTIAITIFSLFQSFQPAPSFETAVLLLILDQDVVKSNGGEHRLVQGERKHRGGKGERLELPGVSRPSPTPQRGPTPS</sequence>